<dbReference type="Proteomes" id="UP000258501">
    <property type="component" value="Segment"/>
</dbReference>
<accession>R4JDU4</accession>
<organism evidence="1 2">
    <name type="scientific">Bacillus phage SIOphi</name>
    <dbReference type="NCBI Taxonomy" id="1285382"/>
    <lineage>
        <taxon>Viruses</taxon>
        <taxon>Duplodnaviria</taxon>
        <taxon>Heunggongvirae</taxon>
        <taxon>Uroviricota</taxon>
        <taxon>Caudoviricetes</taxon>
        <taxon>Herelleviridae</taxon>
        <taxon>Bastillevirinae</taxon>
        <taxon>Siophivirus</taxon>
        <taxon>Siophivirus SIOphi</taxon>
    </lineage>
</organism>
<protein>
    <submittedName>
        <fullName evidence="1">Uncharacterized protein</fullName>
    </submittedName>
</protein>
<dbReference type="EMBL" id="KC699836">
    <property type="protein sequence ID" value="AGK86927.1"/>
    <property type="molecule type" value="Genomic_DNA"/>
</dbReference>
<evidence type="ECO:0000313" key="2">
    <source>
        <dbReference type="Proteomes" id="UP000258501"/>
    </source>
</evidence>
<keyword evidence="2" id="KW-1185">Reference proteome</keyword>
<name>R4JDU4_9CAUD</name>
<gene>
    <name evidence="1" type="ORF">SIOphi_00595</name>
</gene>
<proteinExistence type="predicted"/>
<reference evidence="1 2" key="1">
    <citation type="submission" date="2013-02" db="EMBL/GenBank/DDBJ databases">
        <authorList>
            <person name="Lukaszewicz M."/>
            <person name="Biegalska A."/>
            <person name="Krasowska A."/>
        </authorList>
    </citation>
    <scope>NUCLEOTIDE SEQUENCE [LARGE SCALE GENOMIC DNA]</scope>
</reference>
<evidence type="ECO:0000313" key="1">
    <source>
        <dbReference type="EMBL" id="AGK86927.1"/>
    </source>
</evidence>
<sequence>MDHKDISLMTREELVEEIIAGLPNSKMLTVVNSAAVHILGKVVVLKERVEREPDSWWQETETYSKPFAEEHNLEELLEKDVMFAPEVFNRRALLAFIELFKRLWYTSHPEMTWSIRRFKQLKRIEEE</sequence>